<gene>
    <name evidence="1" type="ORF">IFJ75_18690</name>
</gene>
<dbReference type="Proteomes" id="UP000663918">
    <property type="component" value="Chromosome"/>
</dbReference>
<proteinExistence type="predicted"/>
<accession>A0A975GY43</accession>
<dbReference type="Gene3D" id="2.40.128.10">
    <property type="match status" value="1"/>
</dbReference>
<dbReference type="GO" id="GO:0004866">
    <property type="term" value="F:endopeptidase inhibitor activity"/>
    <property type="evidence" value="ECO:0007669"/>
    <property type="project" value="InterPro"/>
</dbReference>
<organism evidence="1 2">
    <name type="scientific">Brevundimonas goettingensis</name>
    <dbReference type="NCBI Taxonomy" id="2774190"/>
    <lineage>
        <taxon>Bacteria</taxon>
        <taxon>Pseudomonadati</taxon>
        <taxon>Pseudomonadota</taxon>
        <taxon>Alphaproteobacteria</taxon>
        <taxon>Caulobacterales</taxon>
        <taxon>Caulobacteraceae</taxon>
        <taxon>Brevundimonas</taxon>
    </lineage>
</organism>
<sequence length="109" mass="11377">MSIHETGDRGVIAIEDATGLWRATSGDGGATCLIALSGFARSEDTTSYGVHIEACAIQPLAAAVGWRPVVGGFELIGPAGKTLATFDRRDVDLFNAVEGGYRLERAPLA</sequence>
<dbReference type="AlphaFoldDB" id="A0A975GY43"/>
<dbReference type="EMBL" id="CP062222">
    <property type="protein sequence ID" value="QTC91195.1"/>
    <property type="molecule type" value="Genomic_DNA"/>
</dbReference>
<evidence type="ECO:0000313" key="1">
    <source>
        <dbReference type="EMBL" id="QTC91195.1"/>
    </source>
</evidence>
<dbReference type="KEGG" id="bgoe:IFJ75_18690"/>
<evidence type="ECO:0000313" key="2">
    <source>
        <dbReference type="Proteomes" id="UP000663918"/>
    </source>
</evidence>
<name>A0A975GY43_9CAUL</name>
<protein>
    <submittedName>
        <fullName evidence="1">Uncharacterized protein</fullName>
    </submittedName>
</protein>
<keyword evidence="2" id="KW-1185">Reference proteome</keyword>
<dbReference type="RefSeq" id="WP_207870275.1">
    <property type="nucleotide sequence ID" value="NZ_CP062222.1"/>
</dbReference>
<reference evidence="1" key="1">
    <citation type="submission" date="2020-09" db="EMBL/GenBank/DDBJ databases">
        <title>Brevundimonas sp. LVF2 isolated from a puddle in Goettingen, Germany.</title>
        <authorList>
            <person name="Friedrich I."/>
            <person name="Klassen A."/>
            <person name="Hannes N."/>
            <person name="Schneider D."/>
            <person name="Hertel R."/>
            <person name="Daniel R."/>
        </authorList>
    </citation>
    <scope>NUCLEOTIDE SEQUENCE</scope>
    <source>
        <strain evidence="1">LVF2</strain>
    </source>
</reference>
<dbReference type="InterPro" id="IPR016085">
    <property type="entry name" value="Protease_inh_B-barrel_dom"/>
</dbReference>
<dbReference type="SUPFAM" id="SSF50882">
    <property type="entry name" value="beta-Barrel protease inhibitors"/>
    <property type="match status" value="1"/>
</dbReference>